<evidence type="ECO:0000256" key="1">
    <source>
        <dbReference type="SAM" id="MobiDB-lite"/>
    </source>
</evidence>
<keyword evidence="3" id="KW-1185">Reference proteome</keyword>
<organism evidence="2 3">
    <name type="scientific">Spartinivicinus poritis</name>
    <dbReference type="NCBI Taxonomy" id="2994640"/>
    <lineage>
        <taxon>Bacteria</taxon>
        <taxon>Pseudomonadati</taxon>
        <taxon>Pseudomonadota</taxon>
        <taxon>Gammaproteobacteria</taxon>
        <taxon>Oceanospirillales</taxon>
        <taxon>Zooshikellaceae</taxon>
        <taxon>Spartinivicinus</taxon>
    </lineage>
</organism>
<accession>A0ABT5UAK8</accession>
<reference evidence="2 3" key="1">
    <citation type="submission" date="2022-11" db="EMBL/GenBank/DDBJ databases">
        <title>Spartinivicinus poritis sp. nov., isolated from scleractinian coral Porites lutea.</title>
        <authorList>
            <person name="Zhang G."/>
            <person name="Cai L."/>
            <person name="Wei Q."/>
        </authorList>
    </citation>
    <scope>NUCLEOTIDE SEQUENCE [LARGE SCALE GENOMIC DNA]</scope>
    <source>
        <strain evidence="2 3">A2-2</strain>
    </source>
</reference>
<dbReference type="RefSeq" id="WP_274688523.1">
    <property type="nucleotide sequence ID" value="NZ_JAPMOU010000009.1"/>
</dbReference>
<proteinExistence type="predicted"/>
<evidence type="ECO:0000313" key="3">
    <source>
        <dbReference type="Proteomes" id="UP001528823"/>
    </source>
</evidence>
<feature type="compositionally biased region" description="Polar residues" evidence="1">
    <location>
        <begin position="1"/>
        <end position="11"/>
    </location>
</feature>
<dbReference type="Proteomes" id="UP001528823">
    <property type="component" value="Unassembled WGS sequence"/>
</dbReference>
<name>A0ABT5UAK8_9GAMM</name>
<feature type="region of interest" description="Disordered" evidence="1">
    <location>
        <begin position="1"/>
        <end position="36"/>
    </location>
</feature>
<dbReference type="EMBL" id="JAPMOU010000009">
    <property type="protein sequence ID" value="MDE1462164.1"/>
    <property type="molecule type" value="Genomic_DNA"/>
</dbReference>
<evidence type="ECO:0000313" key="2">
    <source>
        <dbReference type="EMBL" id="MDE1462164.1"/>
    </source>
</evidence>
<comment type="caution">
    <text evidence="2">The sequence shown here is derived from an EMBL/GenBank/DDBJ whole genome shotgun (WGS) entry which is preliminary data.</text>
</comment>
<sequence>MTTELPHTTEQAEQERLTEIPDAAKSSGEAHAEQLKQAAANSLAKLKQQEQQKLTNILNQLKQTLANSTSAPSFNYKSDHDSFFSNDITSNMEAVPLNSKTANTNILGGLQLKDGLLPPLQGMNKIQKCHQTHLIEYLEQMNTNLETEENTHINKEAP</sequence>
<gene>
    <name evidence="2" type="ORF">ORQ98_09280</name>
</gene>
<protein>
    <submittedName>
        <fullName evidence="2">Uncharacterized protein</fullName>
    </submittedName>
</protein>